<feature type="transmembrane region" description="Helical" evidence="8">
    <location>
        <begin position="500"/>
        <end position="518"/>
    </location>
</feature>
<dbReference type="InterPro" id="IPR003675">
    <property type="entry name" value="Rce1/LyrA-like_dom"/>
</dbReference>
<evidence type="ECO:0000313" key="10">
    <source>
        <dbReference type="EMBL" id="SLN28491.1"/>
    </source>
</evidence>
<keyword evidence="3" id="KW-0645">Protease</keyword>
<evidence type="ECO:0000256" key="8">
    <source>
        <dbReference type="SAM" id="Phobius"/>
    </source>
</evidence>
<evidence type="ECO:0000256" key="1">
    <source>
        <dbReference type="ARBA" id="ARBA00004651"/>
    </source>
</evidence>
<dbReference type="OrthoDB" id="8451928at2"/>
<feature type="transmembrane region" description="Helical" evidence="8">
    <location>
        <begin position="477"/>
        <end position="493"/>
    </location>
</feature>
<evidence type="ECO:0000256" key="2">
    <source>
        <dbReference type="ARBA" id="ARBA00022475"/>
    </source>
</evidence>
<name>A0A1X6YRL9_9RHOB</name>
<comment type="subcellular location">
    <subcellularLocation>
        <location evidence="1">Cell membrane</location>
        <topology evidence="1">Multi-pass membrane protein</topology>
    </subcellularLocation>
</comment>
<evidence type="ECO:0000256" key="3">
    <source>
        <dbReference type="ARBA" id="ARBA00022670"/>
    </source>
</evidence>
<dbReference type="EMBL" id="FWFK01000002">
    <property type="protein sequence ID" value="SLN28491.1"/>
    <property type="molecule type" value="Genomic_DNA"/>
</dbReference>
<dbReference type="InterPro" id="IPR026420">
    <property type="entry name" value="Exo_VPEID"/>
</dbReference>
<keyword evidence="7 8" id="KW-0472">Membrane</keyword>
<evidence type="ECO:0000256" key="4">
    <source>
        <dbReference type="ARBA" id="ARBA00022692"/>
    </source>
</evidence>
<evidence type="ECO:0000313" key="11">
    <source>
        <dbReference type="Proteomes" id="UP000193570"/>
    </source>
</evidence>
<keyword evidence="4 8" id="KW-0812">Transmembrane</keyword>
<feature type="transmembrane region" description="Helical" evidence="8">
    <location>
        <begin position="83"/>
        <end position="103"/>
    </location>
</feature>
<reference evidence="10 11" key="1">
    <citation type="submission" date="2017-03" db="EMBL/GenBank/DDBJ databases">
        <authorList>
            <person name="Afonso C.L."/>
            <person name="Miller P.J."/>
            <person name="Scott M.A."/>
            <person name="Spackman E."/>
            <person name="Goraichik I."/>
            <person name="Dimitrov K.M."/>
            <person name="Suarez D.L."/>
            <person name="Swayne D.E."/>
        </authorList>
    </citation>
    <scope>NUCLEOTIDE SEQUENCE [LARGE SCALE GENOMIC DNA]</scope>
    <source>
        <strain evidence="10 11">CECT 8625</strain>
    </source>
</reference>
<feature type="transmembrane region" description="Helical" evidence="8">
    <location>
        <begin position="386"/>
        <end position="403"/>
    </location>
</feature>
<dbReference type="InterPro" id="IPR026392">
    <property type="entry name" value="Exo/Archaeosortase_dom"/>
</dbReference>
<feature type="domain" description="CAAX prenyl protease 2/Lysostaphin resistance protein A-like" evidence="9">
    <location>
        <begin position="422"/>
        <end position="509"/>
    </location>
</feature>
<evidence type="ECO:0000259" key="9">
    <source>
        <dbReference type="Pfam" id="PF02517"/>
    </source>
</evidence>
<dbReference type="RefSeq" id="WP_159456731.1">
    <property type="nucleotide sequence ID" value="NZ_FWFK01000002.1"/>
</dbReference>
<feature type="transmembrane region" description="Helical" evidence="8">
    <location>
        <begin position="357"/>
        <end position="374"/>
    </location>
</feature>
<dbReference type="NCBIfam" id="TIGR04162">
    <property type="entry name" value="exo_VPEID"/>
    <property type="match status" value="1"/>
</dbReference>
<keyword evidence="11" id="KW-1185">Reference proteome</keyword>
<feature type="transmembrane region" description="Helical" evidence="8">
    <location>
        <begin position="292"/>
        <end position="312"/>
    </location>
</feature>
<dbReference type="GO" id="GO:0080120">
    <property type="term" value="P:CAAX-box protein maturation"/>
    <property type="evidence" value="ECO:0007669"/>
    <property type="project" value="UniProtKB-ARBA"/>
</dbReference>
<feature type="transmembrane region" description="Helical" evidence="8">
    <location>
        <begin position="149"/>
        <end position="173"/>
    </location>
</feature>
<dbReference type="GO" id="GO:0006508">
    <property type="term" value="P:proteolysis"/>
    <property type="evidence" value="ECO:0007669"/>
    <property type="project" value="UniProtKB-KW"/>
</dbReference>
<dbReference type="AlphaFoldDB" id="A0A1X6YRL9"/>
<feature type="transmembrane region" description="Helical" evidence="8">
    <location>
        <begin position="115"/>
        <end position="137"/>
    </location>
</feature>
<evidence type="ECO:0000256" key="6">
    <source>
        <dbReference type="ARBA" id="ARBA00022989"/>
    </source>
</evidence>
<accession>A0A1X6YRL9</accession>
<feature type="transmembrane region" description="Helical" evidence="8">
    <location>
        <begin position="210"/>
        <end position="237"/>
    </location>
</feature>
<gene>
    <name evidence="10" type="ORF">ROJ8625_01207</name>
</gene>
<proteinExistence type="predicted"/>
<feature type="transmembrane region" description="Helical" evidence="8">
    <location>
        <begin position="409"/>
        <end position="434"/>
    </location>
</feature>
<dbReference type="Pfam" id="PF09721">
    <property type="entry name" value="Exosortase_EpsH"/>
    <property type="match status" value="1"/>
</dbReference>
<dbReference type="Proteomes" id="UP000193570">
    <property type="component" value="Unassembled WGS sequence"/>
</dbReference>
<keyword evidence="5" id="KW-0378">Hydrolase</keyword>
<keyword evidence="6 8" id="KW-1133">Transmembrane helix</keyword>
<evidence type="ECO:0000256" key="7">
    <source>
        <dbReference type="ARBA" id="ARBA00023136"/>
    </source>
</evidence>
<dbReference type="GO" id="GO:0004175">
    <property type="term" value="F:endopeptidase activity"/>
    <property type="evidence" value="ECO:0007669"/>
    <property type="project" value="UniProtKB-ARBA"/>
</dbReference>
<dbReference type="InterPro" id="IPR014346">
    <property type="entry name" value="Prenyl_protease-related"/>
</dbReference>
<dbReference type="NCBIfam" id="TIGR04178">
    <property type="entry name" value="exo_archaeo"/>
    <property type="match status" value="1"/>
</dbReference>
<evidence type="ECO:0000256" key="5">
    <source>
        <dbReference type="ARBA" id="ARBA00022801"/>
    </source>
</evidence>
<dbReference type="NCBIfam" id="TIGR03008">
    <property type="entry name" value="pepcterm_CAAX"/>
    <property type="match status" value="1"/>
</dbReference>
<feature type="transmembrane region" description="Helical" evidence="8">
    <location>
        <begin position="332"/>
        <end position="351"/>
    </location>
</feature>
<sequence>MGRRLAFIATLFALEAVLIVLVFQVLASVECRLTDIEGACRALRGALVRAISLGSGVAVLLWAKPDLRHRFVGASGKVVARRWVWPLLHGIGVLAIFAPLLTVTPATIHDGFARVFAGLLGGGLLAAVAGLLWVMPARAWRDWLRRDGTSILGVCVLALLIPDLAALLAPLWALDPLVEGTFGATAGLLRLIAPAVNVDPGMATIGLDGFAVIVASQCSGIEGFALLTGFLAIYAVIFRDIIRWGRFWLVVWPLGLLLSWALNVVRIAALILIGAHVSPELAVNGFHSFAGWFYFTILALGVIAGVQAVPWLHRDPRPRGSDEGTMREDWAVARILPFIVCMLSGIIVHMAFTAPAVGYPLQAAAIAAALWYVRRPLMAIDWRIDPVALAAGIGVGAVWLITAGPGGDIGIGALSGAALALWIAARVIGTGLLVPVVEEAFFRGYVLTRLDPGTGWGRAGAVAASAGLFAALHGRPVAAGVAGLVFALVMLRQGRLSDAIVAHASANLVIAGAALLSGDWSLI</sequence>
<protein>
    <submittedName>
        <fullName evidence="10">Transmembrane exosortase (Exosortase_EpsH)</fullName>
    </submittedName>
</protein>
<organism evidence="10 11">
    <name type="scientific">Roseivivax jejudonensis</name>
    <dbReference type="NCBI Taxonomy" id="1529041"/>
    <lineage>
        <taxon>Bacteria</taxon>
        <taxon>Pseudomonadati</taxon>
        <taxon>Pseudomonadota</taxon>
        <taxon>Alphaproteobacteria</taxon>
        <taxon>Rhodobacterales</taxon>
        <taxon>Roseobacteraceae</taxon>
        <taxon>Roseivivax</taxon>
    </lineage>
</organism>
<keyword evidence="2" id="KW-1003">Cell membrane</keyword>
<dbReference type="InterPro" id="IPR019127">
    <property type="entry name" value="Exosortase"/>
</dbReference>
<feature type="transmembrane region" description="Helical" evidence="8">
    <location>
        <begin position="249"/>
        <end position="272"/>
    </location>
</feature>
<dbReference type="GO" id="GO:0005886">
    <property type="term" value="C:plasma membrane"/>
    <property type="evidence" value="ECO:0007669"/>
    <property type="project" value="UniProtKB-SubCell"/>
</dbReference>
<feature type="transmembrane region" description="Helical" evidence="8">
    <location>
        <begin position="43"/>
        <end position="63"/>
    </location>
</feature>
<dbReference type="Pfam" id="PF02517">
    <property type="entry name" value="Rce1-like"/>
    <property type="match status" value="1"/>
</dbReference>